<accession>A0A7R9FLE4</accession>
<sequence length="140" mass="16159">MPRGSSTGLGASAVEIRRTTIEQYRNDTTSLWDQLKSLFRYTVAGWMDFEFDVHPLPSHLKVYDTEAQTQAVYSIHFRPTIRRMTQRHKHSLFLKPLPSHLKVYDTEAQTQAVSSIHFRPTLSPMSGKRNRSLLTAERKA</sequence>
<dbReference type="EMBL" id="OE000750">
    <property type="protein sequence ID" value="CAD7454928.1"/>
    <property type="molecule type" value="Genomic_DNA"/>
</dbReference>
<name>A0A7R9FLE4_9NEOP</name>
<evidence type="ECO:0000256" key="1">
    <source>
        <dbReference type="SAM" id="MobiDB-lite"/>
    </source>
</evidence>
<reference evidence="2" key="1">
    <citation type="submission" date="2020-11" db="EMBL/GenBank/DDBJ databases">
        <authorList>
            <person name="Tran Van P."/>
        </authorList>
    </citation>
    <scope>NUCLEOTIDE SEQUENCE</scope>
</reference>
<gene>
    <name evidence="2" type="ORF">TTEB3V08_LOCUS3018</name>
</gene>
<proteinExistence type="predicted"/>
<dbReference type="AlphaFoldDB" id="A0A7R9FLE4"/>
<feature type="region of interest" description="Disordered" evidence="1">
    <location>
        <begin position="120"/>
        <end position="140"/>
    </location>
</feature>
<organism evidence="2">
    <name type="scientific">Timema tahoe</name>
    <dbReference type="NCBI Taxonomy" id="61484"/>
    <lineage>
        <taxon>Eukaryota</taxon>
        <taxon>Metazoa</taxon>
        <taxon>Ecdysozoa</taxon>
        <taxon>Arthropoda</taxon>
        <taxon>Hexapoda</taxon>
        <taxon>Insecta</taxon>
        <taxon>Pterygota</taxon>
        <taxon>Neoptera</taxon>
        <taxon>Polyneoptera</taxon>
        <taxon>Phasmatodea</taxon>
        <taxon>Timematodea</taxon>
        <taxon>Timematoidea</taxon>
        <taxon>Timematidae</taxon>
        <taxon>Timema</taxon>
    </lineage>
</organism>
<protein>
    <submittedName>
        <fullName evidence="2">Uncharacterized protein</fullName>
    </submittedName>
</protein>
<evidence type="ECO:0000313" key="2">
    <source>
        <dbReference type="EMBL" id="CAD7454928.1"/>
    </source>
</evidence>